<dbReference type="GO" id="GO:0006355">
    <property type="term" value="P:regulation of DNA-templated transcription"/>
    <property type="evidence" value="ECO:0007669"/>
    <property type="project" value="InterPro"/>
</dbReference>
<evidence type="ECO:0000313" key="2">
    <source>
        <dbReference type="EMBL" id="MBB5212599.1"/>
    </source>
</evidence>
<name>A0AA89PMS7_9GAMM</name>
<dbReference type="InterPro" id="IPR016032">
    <property type="entry name" value="Sig_transdc_resp-reg_C-effctor"/>
</dbReference>
<dbReference type="GO" id="GO:0003677">
    <property type="term" value="F:DNA binding"/>
    <property type="evidence" value="ECO:0007669"/>
    <property type="project" value="InterPro"/>
</dbReference>
<dbReference type="PROSITE" id="PS50043">
    <property type="entry name" value="HTH_LUXR_2"/>
    <property type="match status" value="1"/>
</dbReference>
<protein>
    <submittedName>
        <fullName evidence="2">ATP/maltotriose-dependent transcriptional regulator MalT</fullName>
    </submittedName>
</protein>
<accession>A0AA89PMS7</accession>
<dbReference type="Proteomes" id="UP000563601">
    <property type="component" value="Unassembled WGS sequence"/>
</dbReference>
<gene>
    <name evidence="2" type="ORF">HNQ53_002824</name>
</gene>
<dbReference type="SUPFAM" id="SSF46894">
    <property type="entry name" value="C-terminal effector domain of the bipartite response regulators"/>
    <property type="match status" value="1"/>
</dbReference>
<dbReference type="InterPro" id="IPR000792">
    <property type="entry name" value="Tscrpt_reg_LuxR_C"/>
</dbReference>
<evidence type="ECO:0000259" key="1">
    <source>
        <dbReference type="PROSITE" id="PS50043"/>
    </source>
</evidence>
<dbReference type="EMBL" id="JACHHR010000003">
    <property type="protein sequence ID" value="MBB5212599.1"/>
    <property type="molecule type" value="Genomic_DNA"/>
</dbReference>
<dbReference type="Gene3D" id="1.10.10.10">
    <property type="entry name" value="Winged helix-like DNA-binding domain superfamily/Winged helix DNA-binding domain"/>
    <property type="match status" value="1"/>
</dbReference>
<dbReference type="InterPro" id="IPR036388">
    <property type="entry name" value="WH-like_DNA-bd_sf"/>
</dbReference>
<dbReference type="RefSeq" id="WP_237567711.1">
    <property type="nucleotide sequence ID" value="NZ_CP047491.1"/>
</dbReference>
<reference evidence="2 3" key="1">
    <citation type="submission" date="2020-08" db="EMBL/GenBank/DDBJ databases">
        <title>Genomic Encyclopedia of Type Strains, Phase IV (KMG-IV): sequencing the most valuable type-strain genomes for metagenomic binning, comparative biology and taxonomic classification.</title>
        <authorList>
            <person name="Goeker M."/>
        </authorList>
    </citation>
    <scope>NUCLEOTIDE SEQUENCE [LARGE SCALE GENOMIC DNA]</scope>
    <source>
        <strain evidence="2 3">DSM 11525</strain>
    </source>
</reference>
<proteinExistence type="predicted"/>
<sequence>MAPSTIKLHIRSLHQKLDVKNRQHAIALAERLLRSAQDKP</sequence>
<dbReference type="AlphaFoldDB" id="A0AA89PMS7"/>
<feature type="domain" description="HTH luxR-type" evidence="1">
    <location>
        <begin position="1"/>
        <end position="33"/>
    </location>
</feature>
<evidence type="ECO:0000313" key="3">
    <source>
        <dbReference type="Proteomes" id="UP000563601"/>
    </source>
</evidence>
<comment type="caution">
    <text evidence="2">The sequence shown here is derived from an EMBL/GenBank/DDBJ whole genome shotgun (WGS) entry which is preliminary data.</text>
</comment>
<dbReference type="Pfam" id="PF00196">
    <property type="entry name" value="GerE"/>
    <property type="match status" value="1"/>
</dbReference>
<organism evidence="2 3">
    <name type="scientific">Microbulbifer hydrolyticus</name>
    <dbReference type="NCBI Taxonomy" id="48074"/>
    <lineage>
        <taxon>Bacteria</taxon>
        <taxon>Pseudomonadati</taxon>
        <taxon>Pseudomonadota</taxon>
        <taxon>Gammaproteobacteria</taxon>
        <taxon>Cellvibrionales</taxon>
        <taxon>Microbulbiferaceae</taxon>
        <taxon>Microbulbifer</taxon>
    </lineage>
</organism>